<feature type="compositionally biased region" description="Pro residues" evidence="1">
    <location>
        <begin position="1"/>
        <end position="13"/>
    </location>
</feature>
<evidence type="ECO:0000256" key="1">
    <source>
        <dbReference type="SAM" id="MobiDB-lite"/>
    </source>
</evidence>
<dbReference type="AlphaFoldDB" id="A0A3S2Q7I3"/>
<name>A0A3S2Q7I3_ORYJA</name>
<feature type="region of interest" description="Disordered" evidence="1">
    <location>
        <begin position="51"/>
        <end position="72"/>
    </location>
</feature>
<feature type="region of interest" description="Disordered" evidence="1">
    <location>
        <begin position="97"/>
        <end position="125"/>
    </location>
</feature>
<feature type="compositionally biased region" description="Polar residues" evidence="1">
    <location>
        <begin position="97"/>
        <end position="124"/>
    </location>
</feature>
<keyword evidence="3" id="KW-1185">Reference proteome</keyword>
<accession>A0A3S2Q7I3</accession>
<dbReference type="OrthoDB" id="8880310at2759"/>
<dbReference type="Proteomes" id="UP000283210">
    <property type="component" value="Chromosome 5"/>
</dbReference>
<evidence type="ECO:0000313" key="3">
    <source>
        <dbReference type="Proteomes" id="UP000283210"/>
    </source>
</evidence>
<organism evidence="2 3">
    <name type="scientific">Oryzias javanicus</name>
    <name type="common">Javanese ricefish</name>
    <name type="synonym">Aplocheilus javanicus</name>
    <dbReference type="NCBI Taxonomy" id="123683"/>
    <lineage>
        <taxon>Eukaryota</taxon>
        <taxon>Metazoa</taxon>
        <taxon>Chordata</taxon>
        <taxon>Craniata</taxon>
        <taxon>Vertebrata</taxon>
        <taxon>Euteleostomi</taxon>
        <taxon>Actinopterygii</taxon>
        <taxon>Neopterygii</taxon>
        <taxon>Teleostei</taxon>
        <taxon>Neoteleostei</taxon>
        <taxon>Acanthomorphata</taxon>
        <taxon>Ovalentaria</taxon>
        <taxon>Atherinomorphae</taxon>
        <taxon>Beloniformes</taxon>
        <taxon>Adrianichthyidae</taxon>
        <taxon>Oryziinae</taxon>
        <taxon>Oryzias</taxon>
    </lineage>
</organism>
<gene>
    <name evidence="2" type="ORF">OJAV_G00039100</name>
</gene>
<reference evidence="2 3" key="2">
    <citation type="submission" date="2019-01" db="EMBL/GenBank/DDBJ databases">
        <title>A chromosome length genome reference of the Java medaka (oryzias javanicus).</title>
        <authorList>
            <person name="Herpin A."/>
            <person name="Takehana Y."/>
            <person name="Naruse K."/>
            <person name="Ansai S."/>
            <person name="Kawaguchi M."/>
        </authorList>
    </citation>
    <scope>NUCLEOTIDE SEQUENCE [LARGE SCALE GENOMIC DNA]</scope>
    <source>
        <strain evidence="2">RS831</strain>
        <tissue evidence="2">Whole body</tissue>
    </source>
</reference>
<dbReference type="EMBL" id="CM012441">
    <property type="protein sequence ID" value="RVE72632.1"/>
    <property type="molecule type" value="Genomic_DNA"/>
</dbReference>
<sequence>MHESGPPPSPETPGRPWRPAGPKCKPTQPDIHQQTGIYTGVVTTGGLQVLRAPSKPSKPVVHTVRQGSSPSLPDITKTRLCSRGLSTFIFKFNTESPDYHQSQSSVEPGNSNSPKAGAISSSSDEPYFAMDGNKPKVQISFQRRPGDVSRELALIRLQREYSRLNIEDLLTEKGIDWKVFIPRHPRNREERRSETGNLTRPFLLLEFFDNEDYECRTPEEWLALGDVEGSPDQRPVPATALLPKHHQTPDENDPFVEYGWHLVGVLDYNKKKHQYLVQEVQDQDGNPILNPNQWKKVNASQGGPKRWIPRIRLCFHGEDPRVFAQRVSFAQRFREVVENRILCDLSVDHMPPWGGNPRLSPETMEKIKRCANSAPGLRLDITKKHEQDLEKEAAPEQGFALVPDELQLLQTQSSTQALLHASGITAGDSSTV</sequence>
<proteinExistence type="predicted"/>
<evidence type="ECO:0000313" key="2">
    <source>
        <dbReference type="EMBL" id="RVE72632.1"/>
    </source>
</evidence>
<protein>
    <submittedName>
        <fullName evidence="2">Uncharacterized protein</fullName>
    </submittedName>
</protein>
<reference evidence="2 3" key="1">
    <citation type="submission" date="2018-11" db="EMBL/GenBank/DDBJ databases">
        <authorList>
            <person name="Lopez-Roques C."/>
            <person name="Donnadieu C."/>
            <person name="Bouchez O."/>
            <person name="Klopp C."/>
            <person name="Cabau C."/>
            <person name="Zahm M."/>
        </authorList>
    </citation>
    <scope>NUCLEOTIDE SEQUENCE [LARGE SCALE GENOMIC DNA]</scope>
    <source>
        <strain evidence="2">RS831</strain>
        <tissue evidence="2">Whole body</tissue>
    </source>
</reference>
<feature type="region of interest" description="Disordered" evidence="1">
    <location>
        <begin position="1"/>
        <end position="36"/>
    </location>
</feature>